<feature type="region of interest" description="Disordered" evidence="3">
    <location>
        <begin position="502"/>
        <end position="524"/>
    </location>
</feature>
<feature type="compositionally biased region" description="Basic and acidic residues" evidence="3">
    <location>
        <begin position="590"/>
        <end position="602"/>
    </location>
</feature>
<dbReference type="InterPro" id="IPR011707">
    <property type="entry name" value="Cu-oxidase-like_N"/>
</dbReference>
<dbReference type="Gene3D" id="2.60.40.10">
    <property type="entry name" value="Immunoglobulins"/>
    <property type="match status" value="1"/>
</dbReference>
<evidence type="ECO:0000256" key="2">
    <source>
        <dbReference type="ARBA" id="ARBA00022729"/>
    </source>
</evidence>
<dbReference type="PANTHER" id="PTHR32208:SF21">
    <property type="entry name" value="LOW QUALITY PROTEIN: ALDEHYDE OXIDASE GLOX-LIKE"/>
    <property type="match status" value="1"/>
</dbReference>
<feature type="region of interest" description="Disordered" evidence="3">
    <location>
        <begin position="572"/>
        <end position="621"/>
    </location>
</feature>
<evidence type="ECO:0000259" key="5">
    <source>
        <dbReference type="Pfam" id="PF07732"/>
    </source>
</evidence>
<evidence type="ECO:0000259" key="4">
    <source>
        <dbReference type="Pfam" id="PF07250"/>
    </source>
</evidence>
<dbReference type="InterPro" id="IPR015202">
    <property type="entry name" value="GO-like_E_set"/>
</dbReference>
<dbReference type="InterPro" id="IPR006652">
    <property type="entry name" value="Kelch_1"/>
</dbReference>
<evidence type="ECO:0000313" key="8">
    <source>
        <dbReference type="Proteomes" id="UP000317722"/>
    </source>
</evidence>
<dbReference type="InterPro" id="IPR033138">
    <property type="entry name" value="Cu_oxidase_CS"/>
</dbReference>
<feature type="domain" description="Plastocyanin-like" evidence="5">
    <location>
        <begin position="97"/>
        <end position="201"/>
    </location>
</feature>
<dbReference type="Pfam" id="PF09118">
    <property type="entry name" value="GO-like_E_set"/>
    <property type="match status" value="1"/>
</dbReference>
<evidence type="ECO:0000256" key="3">
    <source>
        <dbReference type="SAM" id="MobiDB-lite"/>
    </source>
</evidence>
<dbReference type="SMART" id="SM00612">
    <property type="entry name" value="Kelch"/>
    <property type="match status" value="3"/>
</dbReference>
<feature type="domain" description="Galactose oxidase-like Early set" evidence="6">
    <location>
        <begin position="1030"/>
        <end position="1124"/>
    </location>
</feature>
<reference evidence="7 8" key="1">
    <citation type="journal article" date="2019" name="Environ. Microbiol.">
        <title>Species interactions and distinct microbial communities in high Arctic permafrost affected cryosols are associated with the CH4 and CO2 gas fluxes.</title>
        <authorList>
            <person name="Altshuler I."/>
            <person name="Hamel J."/>
            <person name="Turney S."/>
            <person name="Magnuson E."/>
            <person name="Levesque R."/>
            <person name="Greer C."/>
            <person name="Whyte L.G."/>
        </authorList>
    </citation>
    <scope>NUCLEOTIDE SEQUENCE [LARGE SCALE GENOMIC DNA]</scope>
    <source>
        <strain evidence="7 8">S9.3A</strain>
    </source>
</reference>
<keyword evidence="1" id="KW-0479">Metal-binding</keyword>
<proteinExistence type="predicted"/>
<feature type="domain" description="Glyoxal oxidase N-terminal" evidence="4">
    <location>
        <begin position="717"/>
        <end position="1024"/>
    </location>
</feature>
<feature type="compositionally biased region" description="Basic residues" evidence="3">
    <location>
        <begin position="1181"/>
        <end position="1196"/>
    </location>
</feature>
<dbReference type="SUPFAM" id="SSF81296">
    <property type="entry name" value="E set domains"/>
    <property type="match status" value="1"/>
</dbReference>
<evidence type="ECO:0000313" key="7">
    <source>
        <dbReference type="EMBL" id="TPG13298.1"/>
    </source>
</evidence>
<dbReference type="PROSITE" id="PS00079">
    <property type="entry name" value="MULTICOPPER_OXIDASE1"/>
    <property type="match status" value="1"/>
</dbReference>
<dbReference type="InterPro" id="IPR013783">
    <property type="entry name" value="Ig-like_fold"/>
</dbReference>
<gene>
    <name evidence="7" type="ORF">EAH86_18310</name>
</gene>
<dbReference type="Pfam" id="PF07250">
    <property type="entry name" value="Glyoxal_oxid_N"/>
    <property type="match status" value="1"/>
</dbReference>
<organism evidence="7 8">
    <name type="scientific">Pedococcus bigeumensis</name>
    <dbReference type="NCBI Taxonomy" id="433644"/>
    <lineage>
        <taxon>Bacteria</taxon>
        <taxon>Bacillati</taxon>
        <taxon>Actinomycetota</taxon>
        <taxon>Actinomycetes</taxon>
        <taxon>Micrococcales</taxon>
        <taxon>Intrasporangiaceae</taxon>
        <taxon>Pedococcus</taxon>
    </lineage>
</organism>
<dbReference type="OrthoDB" id="345021at2"/>
<dbReference type="Proteomes" id="UP000317722">
    <property type="component" value="Unassembled WGS sequence"/>
</dbReference>
<dbReference type="EMBL" id="RCZM01000007">
    <property type="protein sequence ID" value="TPG13298.1"/>
    <property type="molecule type" value="Genomic_DNA"/>
</dbReference>
<keyword evidence="8" id="KW-1185">Reference proteome</keyword>
<dbReference type="InterPro" id="IPR011043">
    <property type="entry name" value="Gal_Oxase/kelch_b-propeller"/>
</dbReference>
<name>A0A502CK53_9MICO</name>
<dbReference type="AlphaFoldDB" id="A0A502CK53"/>
<dbReference type="InterPro" id="IPR037293">
    <property type="entry name" value="Gal_Oxidase_central_sf"/>
</dbReference>
<dbReference type="InterPro" id="IPR009880">
    <property type="entry name" value="Glyoxal_oxidase_N"/>
</dbReference>
<dbReference type="Pfam" id="PF07732">
    <property type="entry name" value="Cu-oxidase_3"/>
    <property type="match status" value="1"/>
</dbReference>
<protein>
    <submittedName>
        <fullName evidence="7">DUF1929 domain-containing protein</fullName>
    </submittedName>
</protein>
<comment type="caution">
    <text evidence="7">The sequence shown here is derived from an EMBL/GenBank/DDBJ whole genome shotgun (WGS) entry which is preliminary data.</text>
</comment>
<sequence length="1196" mass="128859">MEQEGAMSEGLRRRDIFLKIEPLGGYSPLAPVAGSRRYGRDAMYGMGHETGRVQPTEIAATTVNALVYREYLDDHYTTPNTAKLVEADVNEPPWYRRVPGAVLYAEPGEQLYIHVLNADNDCHSLHVHGVKYGIDSDGAWPFGVGTRRGLRSDEILPGQSWTYSFDVTEETVGVWAFHDHTHMVQANVNRGLFGALVVRNPAAPRALDVPMFLHAMQAPSIADSFESPVLHKATPMQTFEHTFTTAGVVAYHCKIHGPTMSGTVTVDPGAPAGDRTVDIHDNSFVPQAVSVRPGKKVIWTLAQNFDHIVLAPGGGALTYCLNGRAFVGNTPTIEAHSGQRLRWHVVNLDLGSVWHNFHPHSARWALPAPPAGAADVHGLSPAEGFTADTIVPAALRLPCELQDLQCDPPDDACRVRVKGDFLFHCHLEEHMMAGLAGLVRARDWVWVDPKTAWSSDLRLPLDDGRNDLDWVDLVRCGDCATGDHDHPHTHTKPHNPCCGIPEDDDDHPGHPARHHGVTAHDGTDCDPKQCPHDHAHPPGKPGGRCCGHDHGTGRCCGHDAAEPCEVCERVGGHHTHGGRHGHGAGDDGADDHGPGDATDDGHQTGPGHLHPARSAARASTTGLARDALTDAMHLPLHGPVTPTAGTPGVPAMPVMTMPGMPDARPIDVCDLADTGYWELLPVDSHVLAVHAVLMHTGQVLFFAGSGNNVPNFNAHLVRSVVWDYQEGTFYDPGCPFDVFCSSQTVLSDGKVLVAGGTDKYDDFVGSQATYLFDPQLRQWIRVDDMDAHRWYPTLVTMGDGRAVVSSGIQAPNEVFDPAIGWRPLPNTTSLPLYPHLLLLKDGHLFYTGGQLGNATVEGRAINPFTGAEQTVSGLRDKAKRDQGSSILLPPAQAQRVMVIGGGGAPSSTKRTDIIDLSSGPGGAAFHPGPDLAKARGLCNSVILPDRTVLVTGGGLHGETRADAVQLAEIYDPATNTMRSVAEATVSRLYHSIALLLPDGRVVTAGSNPDRGDDELRLELYHPPYLFRGPRPVLDSAPTEWRYGTTVEVSTPSSMTVKWAHLVRPMATTHSADTSQRLVDLPIVCRDACSLTVEVTDNPNLAPPGWYLLFVVDDCDIPSVALWVHLDRLPLAPPKIIVGSHHQMGGHEHRPQFPIPGLPPLKPPKKRATKAAAKSAEAAGKRATKSATKRGSRSANG</sequence>
<feature type="compositionally biased region" description="Basic residues" evidence="3">
    <location>
        <begin position="572"/>
        <end position="582"/>
    </location>
</feature>
<evidence type="ECO:0000256" key="1">
    <source>
        <dbReference type="ARBA" id="ARBA00022723"/>
    </source>
</evidence>
<feature type="compositionally biased region" description="Pro residues" evidence="3">
    <location>
        <begin position="1152"/>
        <end position="1161"/>
    </location>
</feature>
<dbReference type="SUPFAM" id="SSF50965">
    <property type="entry name" value="Galactose oxidase, central domain"/>
    <property type="match status" value="1"/>
</dbReference>
<dbReference type="CDD" id="cd02851">
    <property type="entry name" value="E_set_GO_C"/>
    <property type="match status" value="1"/>
</dbReference>
<dbReference type="PANTHER" id="PTHR32208">
    <property type="entry name" value="SECRETED PROTEIN-RELATED"/>
    <property type="match status" value="1"/>
</dbReference>
<feature type="region of interest" description="Disordered" evidence="3">
    <location>
        <begin position="1139"/>
        <end position="1196"/>
    </location>
</feature>
<dbReference type="InterPro" id="IPR014756">
    <property type="entry name" value="Ig_E-set"/>
</dbReference>
<accession>A0A502CK53</accession>
<dbReference type="GO" id="GO:0005975">
    <property type="term" value="P:carbohydrate metabolic process"/>
    <property type="evidence" value="ECO:0007669"/>
    <property type="project" value="UniProtKB-ARBA"/>
</dbReference>
<keyword evidence="2" id="KW-0732">Signal</keyword>
<dbReference type="InterPro" id="IPR008972">
    <property type="entry name" value="Cupredoxin"/>
</dbReference>
<evidence type="ECO:0000259" key="6">
    <source>
        <dbReference type="Pfam" id="PF09118"/>
    </source>
</evidence>
<dbReference type="SUPFAM" id="SSF49503">
    <property type="entry name" value="Cupredoxins"/>
    <property type="match status" value="3"/>
</dbReference>
<dbReference type="Gene3D" id="2.60.40.420">
    <property type="entry name" value="Cupredoxins - blue copper proteins"/>
    <property type="match status" value="3"/>
</dbReference>
<dbReference type="GO" id="GO:0005507">
    <property type="term" value="F:copper ion binding"/>
    <property type="evidence" value="ECO:0007669"/>
    <property type="project" value="InterPro"/>
</dbReference>
<dbReference type="PROSITE" id="PS00080">
    <property type="entry name" value="MULTICOPPER_OXIDASE2"/>
    <property type="match status" value="1"/>
</dbReference>
<dbReference type="Gene3D" id="2.130.10.80">
    <property type="entry name" value="Galactose oxidase/kelch, beta-propeller"/>
    <property type="match status" value="1"/>
</dbReference>
<dbReference type="InterPro" id="IPR002355">
    <property type="entry name" value="Cu_oxidase_Cu_BS"/>
</dbReference>